<evidence type="ECO:0000256" key="1">
    <source>
        <dbReference type="PROSITE-ProRule" id="PRU00325"/>
    </source>
</evidence>
<dbReference type="Proteomes" id="UP000663879">
    <property type="component" value="Unassembled WGS sequence"/>
</dbReference>
<reference evidence="3" key="1">
    <citation type="submission" date="2021-02" db="EMBL/GenBank/DDBJ databases">
        <authorList>
            <person name="Nowell W R."/>
        </authorList>
    </citation>
    <scope>NUCLEOTIDE SEQUENCE</scope>
    <source>
        <strain evidence="3">Ploen Becks lab</strain>
    </source>
</reference>
<organism evidence="3 4">
    <name type="scientific">Brachionus calyciflorus</name>
    <dbReference type="NCBI Taxonomy" id="104777"/>
    <lineage>
        <taxon>Eukaryota</taxon>
        <taxon>Metazoa</taxon>
        <taxon>Spiralia</taxon>
        <taxon>Gnathifera</taxon>
        <taxon>Rotifera</taxon>
        <taxon>Eurotatoria</taxon>
        <taxon>Monogononta</taxon>
        <taxon>Pseudotrocha</taxon>
        <taxon>Ploima</taxon>
        <taxon>Brachionidae</taxon>
        <taxon>Brachionus</taxon>
    </lineage>
</organism>
<dbReference type="InterPro" id="IPR007527">
    <property type="entry name" value="Znf_SWIM"/>
</dbReference>
<dbReference type="OrthoDB" id="10054519at2759"/>
<gene>
    <name evidence="3" type="ORF">OXX778_LOCUS20680</name>
</gene>
<accession>A0A814NEQ5</accession>
<evidence type="ECO:0000313" key="3">
    <source>
        <dbReference type="EMBL" id="CAF1091243.1"/>
    </source>
</evidence>
<dbReference type="GO" id="GO:0008270">
    <property type="term" value="F:zinc ion binding"/>
    <property type="evidence" value="ECO:0007669"/>
    <property type="project" value="UniProtKB-KW"/>
</dbReference>
<protein>
    <recommendedName>
        <fullName evidence="2">SWIM-type domain-containing protein</fullName>
    </recommendedName>
</protein>
<name>A0A814NEQ5_9BILA</name>
<feature type="domain" description="SWIM-type" evidence="2">
    <location>
        <begin position="146"/>
        <end position="180"/>
    </location>
</feature>
<dbReference type="EMBL" id="CAJNOC010007061">
    <property type="protein sequence ID" value="CAF1091243.1"/>
    <property type="molecule type" value="Genomic_DNA"/>
</dbReference>
<evidence type="ECO:0000259" key="2">
    <source>
        <dbReference type="PROSITE" id="PS50966"/>
    </source>
</evidence>
<sequence length="241" mass="27528">MIQRKLLSGHKKRPLVKPFVITNSNAKIIDVYGNHAATDNGALIMENVMKTDNDLKDLLKKIEELQADGFPKLNVEIIRKNITFGYYQLEQANGYLFEHFSANEDYEFLVSNNLENEEDSKIVFAKIQSRHSNSFKYKKFVSFKPYSNNLDNLSWICSCKTGKKTLGCCSHVAALIYFMGYGRFNLENIPKAGMKLKNIIIPILNDTDDDEEVSSILPQDLMKRSLSIDSEINNNPTETKK</sequence>
<dbReference type="PROSITE" id="PS50966">
    <property type="entry name" value="ZF_SWIM"/>
    <property type="match status" value="1"/>
</dbReference>
<evidence type="ECO:0000313" key="4">
    <source>
        <dbReference type="Proteomes" id="UP000663879"/>
    </source>
</evidence>
<dbReference type="AlphaFoldDB" id="A0A814NEQ5"/>
<keyword evidence="4" id="KW-1185">Reference proteome</keyword>
<comment type="caution">
    <text evidence="3">The sequence shown here is derived from an EMBL/GenBank/DDBJ whole genome shotgun (WGS) entry which is preliminary data.</text>
</comment>
<keyword evidence="1" id="KW-0862">Zinc</keyword>
<keyword evidence="1" id="KW-0479">Metal-binding</keyword>
<proteinExistence type="predicted"/>
<keyword evidence="1" id="KW-0863">Zinc-finger</keyword>